<dbReference type="PANTHER" id="PTHR34406">
    <property type="entry name" value="PROTEIN YCEI"/>
    <property type="match status" value="1"/>
</dbReference>
<evidence type="ECO:0000313" key="2">
    <source>
        <dbReference type="EMBL" id="CAB4867148.1"/>
    </source>
</evidence>
<protein>
    <submittedName>
        <fullName evidence="2">Unannotated protein</fullName>
    </submittedName>
</protein>
<gene>
    <name evidence="2" type="ORF">UFOPK3381_00588</name>
</gene>
<dbReference type="Gene3D" id="2.40.128.110">
    <property type="entry name" value="Lipid/polyisoprenoid-binding, YceI-like"/>
    <property type="match status" value="1"/>
</dbReference>
<proteinExistence type="predicted"/>
<evidence type="ECO:0000259" key="1">
    <source>
        <dbReference type="SMART" id="SM00867"/>
    </source>
</evidence>
<dbReference type="InterPro" id="IPR007372">
    <property type="entry name" value="Lipid/polyisoprenoid-bd_YceI"/>
</dbReference>
<feature type="domain" description="Lipid/polyisoprenoid-binding YceI-like" evidence="1">
    <location>
        <begin position="9"/>
        <end position="178"/>
    </location>
</feature>
<dbReference type="InterPro" id="IPR036761">
    <property type="entry name" value="TTHA0802/YceI-like_sf"/>
</dbReference>
<dbReference type="SUPFAM" id="SSF101874">
    <property type="entry name" value="YceI-like"/>
    <property type="match status" value="1"/>
</dbReference>
<organism evidence="2">
    <name type="scientific">freshwater metagenome</name>
    <dbReference type="NCBI Taxonomy" id="449393"/>
    <lineage>
        <taxon>unclassified sequences</taxon>
        <taxon>metagenomes</taxon>
        <taxon>ecological metagenomes</taxon>
    </lineage>
</organism>
<dbReference type="PANTHER" id="PTHR34406:SF1">
    <property type="entry name" value="PROTEIN YCEI"/>
    <property type="match status" value="1"/>
</dbReference>
<dbReference type="SMART" id="SM00867">
    <property type="entry name" value="YceI"/>
    <property type="match status" value="1"/>
</dbReference>
<reference evidence="2" key="1">
    <citation type="submission" date="2020-05" db="EMBL/GenBank/DDBJ databases">
        <authorList>
            <person name="Chiriac C."/>
            <person name="Salcher M."/>
            <person name="Ghai R."/>
            <person name="Kavagutti S V."/>
        </authorList>
    </citation>
    <scope>NUCLEOTIDE SEQUENCE</scope>
</reference>
<dbReference type="AlphaFoldDB" id="A0A6J7DD02"/>
<name>A0A6J7DD02_9ZZZZ</name>
<accession>A0A6J7DD02</accession>
<sequence>MSNLPTPGTYNVDSVHSSVNFTVRHLMAAKVRGSFTEFAGTVVIGETAETSSVTATVQAGSITTNNEIRDGHLKSPDFLDLDNHPTLEFISKKITAKSGDLYDLEANLTLRGVTKTVNFELEFLGTGPGMAPGVTVAGFEARGEIDRRDFNVNFEGTLENGNLVVSHKVALEFVIEAAHQA</sequence>
<dbReference type="Pfam" id="PF04264">
    <property type="entry name" value="YceI"/>
    <property type="match status" value="1"/>
</dbReference>
<dbReference type="EMBL" id="CAFBLN010000017">
    <property type="protein sequence ID" value="CAB4867148.1"/>
    <property type="molecule type" value="Genomic_DNA"/>
</dbReference>